<proteinExistence type="evidence at transcript level"/>
<keyword evidence="6 8" id="KW-0346">Stress response</keyword>
<evidence type="ECO:0000256" key="6">
    <source>
        <dbReference type="ARBA" id="ARBA00023016"/>
    </source>
</evidence>
<evidence type="ECO:0000256" key="5">
    <source>
        <dbReference type="ARBA" id="ARBA00022840"/>
    </source>
</evidence>
<feature type="compositionally biased region" description="Basic and acidic residues" evidence="9">
    <location>
        <begin position="821"/>
        <end position="832"/>
    </location>
</feature>
<organism evidence="10 11">
    <name type="scientific">Leptolyngbya foveolarum</name>
    <dbReference type="NCBI Taxonomy" id="47253"/>
    <lineage>
        <taxon>Bacteria</taxon>
        <taxon>Bacillati</taxon>
        <taxon>Cyanobacteriota</taxon>
        <taxon>Cyanophyceae</taxon>
        <taxon>Leptolyngbyales</taxon>
        <taxon>Leptolyngbyaceae</taxon>
        <taxon>Leptolyngbya group</taxon>
        <taxon>Leptolyngbya</taxon>
    </lineage>
</organism>
<evidence type="ECO:0000256" key="4">
    <source>
        <dbReference type="ARBA" id="ARBA00022741"/>
    </source>
</evidence>
<dbReference type="EMBL" id="QBMC01000017">
    <property type="protein sequence ID" value="PZO21803.1"/>
    <property type="molecule type" value="Genomic_DNA"/>
</dbReference>
<dbReference type="FunFam" id="3.30.420.40:FF:000004">
    <property type="entry name" value="Molecular chaperone DnaK"/>
    <property type="match status" value="1"/>
</dbReference>
<dbReference type="NCBIfam" id="NF009946">
    <property type="entry name" value="PRK13410.1"/>
    <property type="match status" value="1"/>
</dbReference>
<dbReference type="Gene3D" id="3.90.640.10">
    <property type="entry name" value="Actin, Chain A, domain 4"/>
    <property type="match status" value="1"/>
</dbReference>
<evidence type="ECO:0000256" key="9">
    <source>
        <dbReference type="SAM" id="MobiDB-lite"/>
    </source>
</evidence>
<dbReference type="PROSITE" id="PS00329">
    <property type="entry name" value="HSP70_2"/>
    <property type="match status" value="1"/>
</dbReference>
<comment type="caution">
    <text evidence="10">The sequence shown here is derived from an EMBL/GenBank/DDBJ whole genome shotgun (WGS) entry which is preliminary data.</text>
</comment>
<dbReference type="CDD" id="cd10234">
    <property type="entry name" value="ASKHA_NBD_HSP70_DnaK-like"/>
    <property type="match status" value="1"/>
</dbReference>
<reference evidence="10 11" key="2">
    <citation type="submission" date="2018-06" db="EMBL/GenBank/DDBJ databases">
        <title>Metagenomic assembly of (sub)arctic Cyanobacteria and their associated microbiome from non-axenic cultures.</title>
        <authorList>
            <person name="Baurain D."/>
        </authorList>
    </citation>
    <scope>NUCLEOTIDE SEQUENCE [LARGE SCALE GENOMIC DNA]</scope>
    <source>
        <strain evidence="10">ULC129bin1</strain>
    </source>
</reference>
<dbReference type="PROSITE" id="PS01036">
    <property type="entry name" value="HSP70_3"/>
    <property type="match status" value="1"/>
</dbReference>
<feature type="compositionally biased region" description="Low complexity" evidence="9">
    <location>
        <begin position="746"/>
        <end position="774"/>
    </location>
</feature>
<dbReference type="PROSITE" id="PS00297">
    <property type="entry name" value="HSP70_1"/>
    <property type="match status" value="1"/>
</dbReference>
<dbReference type="NCBIfam" id="NF001413">
    <property type="entry name" value="PRK00290.1"/>
    <property type="match status" value="1"/>
</dbReference>
<comment type="function">
    <text evidence="1 8">Acts as a chaperone.</text>
</comment>
<dbReference type="FunFam" id="3.90.640.10:FF:000003">
    <property type="entry name" value="Molecular chaperone DnaK"/>
    <property type="match status" value="1"/>
</dbReference>
<feature type="modified residue" description="Phosphothreonine; by autocatalysis" evidence="8">
    <location>
        <position position="198"/>
    </location>
</feature>
<dbReference type="Gene3D" id="2.60.34.10">
    <property type="entry name" value="Substrate Binding Domain Of DNAk, Chain A, domain 1"/>
    <property type="match status" value="1"/>
</dbReference>
<keyword evidence="4 8" id="KW-0547">Nucleotide-binding</keyword>
<evidence type="ECO:0000256" key="2">
    <source>
        <dbReference type="ARBA" id="ARBA00007381"/>
    </source>
</evidence>
<keyword evidence="3 8" id="KW-0597">Phosphoprotein</keyword>
<evidence type="ECO:0000256" key="8">
    <source>
        <dbReference type="HAMAP-Rule" id="MF_00332"/>
    </source>
</evidence>
<keyword evidence="5 8" id="KW-0067">ATP-binding</keyword>
<dbReference type="GO" id="GO:0051082">
    <property type="term" value="F:unfolded protein binding"/>
    <property type="evidence" value="ECO:0007669"/>
    <property type="project" value="InterPro"/>
</dbReference>
<evidence type="ECO:0000313" key="10">
    <source>
        <dbReference type="EMBL" id="PZO21803.1"/>
    </source>
</evidence>
<feature type="compositionally biased region" description="Basic and acidic residues" evidence="9">
    <location>
        <begin position="856"/>
        <end position="897"/>
    </location>
</feature>
<dbReference type="InterPro" id="IPR012725">
    <property type="entry name" value="Chaperone_DnaK"/>
</dbReference>
<dbReference type="SUPFAM" id="SSF100920">
    <property type="entry name" value="Heat shock protein 70kD (HSP70), peptide-binding domain"/>
    <property type="match status" value="1"/>
</dbReference>
<evidence type="ECO:0000256" key="7">
    <source>
        <dbReference type="ARBA" id="ARBA00023186"/>
    </source>
</evidence>
<dbReference type="InterPro" id="IPR029047">
    <property type="entry name" value="HSP70_peptide-bd_sf"/>
</dbReference>
<dbReference type="HAMAP" id="MF_00332">
    <property type="entry name" value="DnaK"/>
    <property type="match status" value="1"/>
</dbReference>
<feature type="compositionally biased region" description="Polar residues" evidence="9">
    <location>
        <begin position="675"/>
        <end position="686"/>
    </location>
</feature>
<dbReference type="InterPro" id="IPR013126">
    <property type="entry name" value="Hsp_70_fam"/>
</dbReference>
<dbReference type="InterPro" id="IPR043129">
    <property type="entry name" value="ATPase_NBD"/>
</dbReference>
<dbReference type="InterPro" id="IPR018181">
    <property type="entry name" value="Heat_shock_70_CS"/>
</dbReference>
<dbReference type="Gene3D" id="3.30.420.40">
    <property type="match status" value="2"/>
</dbReference>
<dbReference type="FunFam" id="2.60.34.10:FF:000014">
    <property type="entry name" value="Chaperone protein DnaK HSP70"/>
    <property type="match status" value="1"/>
</dbReference>
<sequence length="937" mass="104276">MGKVVGIDLGTTNSVVAVMEGGKPVVIANAEGMRTTPSVVAFSKEGEKLIGQMARRQSVLNPQNTFYAVKRFVGRKYDELSSESKRVPYTVRRDESGNVKVKCPRLDKDFAPEEISAMILRKLVEEASQYLGQPVTGAVITVPAYFNDAQRQATRDAGRIAGLEVKRIINEPTAASLAYGLDQQYNQTILVFDLGGGTFDVSVLDVGDGVFEVRSTSGDTQLGGLNFDQKIVDWLAEEFLEKEGVDLRRDRQSLQRLNEAAEKAKIELSGVPVTPINLPFITATADGPKHIETKLERSHFENLCGDLLSQIRGPLKQALDDANVTPSQIDEVVLVGGSSRMPMVEDLVRSVMNREPNRNVNPDEVVAVGAAIQAGILTQEVKDILLLDVTPLSLGLETVGGVMKKLIPRNTTIPVRRSDTFSTSENNQTVVEVHILQGEREMVGDNKSLGRFKLMGVPPAPRGIPQVQVSFDIDANGILQVSALDKTTGRQQSITVQEASNLSESEIQDMVRAAEENAATDRMIRERIEKRNRAGALAFRAERLLREVAIDFGMQFARERRRRIEDLVQTLRVAVEQSDERGIDIAQSDLQNEVYEMNREAYLYDLDDAGDGSILGQIGDTLKKAFSGDDDDYYRTGGDYGYGPNAGYDGGGGYPSGNGYSNSWERQAQWDAPDWNQQRSSGSQNKSWDDWDDDWDQPAQPPRPAPSYDQLPERGGYNPSTPAEYDQNRYPQDAYSQDRYPQENTGRSGYSDDYGSRDYGSGGSNYDSSNYGRNEIGQGRYDQGSKDQGAYDQGYGQDSYGQDRYGQNDYRQSGYDSDDGASDRYQQRDYQRSDGSLGDGRSQPNANNPSYPADSPPDRNPDSRGEYDRQDYGRQDYDRSDSDRPDSERSVYDRQDNSRPGNNRPDSSRPDYDRTQDAPPRNSQRSSQDNWDDDAWF</sequence>
<dbReference type="GO" id="GO:0140662">
    <property type="term" value="F:ATP-dependent protein folding chaperone"/>
    <property type="evidence" value="ECO:0007669"/>
    <property type="project" value="InterPro"/>
</dbReference>
<dbReference type="SUPFAM" id="SSF53067">
    <property type="entry name" value="Actin-like ATPase domain"/>
    <property type="match status" value="2"/>
</dbReference>
<comment type="induction">
    <text evidence="8">By stress conditions e.g. heat shock.</text>
</comment>
<protein>
    <recommendedName>
        <fullName evidence="8">Chaperone protein DnaK</fullName>
    </recommendedName>
    <alternativeName>
        <fullName evidence="8">HSP70</fullName>
    </alternativeName>
    <alternativeName>
        <fullName evidence="8">Heat shock 70 kDa protein</fullName>
    </alternativeName>
    <alternativeName>
        <fullName evidence="8">Heat shock protein 70</fullName>
    </alternativeName>
</protein>
<dbReference type="AlphaFoldDB" id="A0A2W4ULT8"/>
<keyword evidence="7 8" id="KW-0143">Chaperone</keyword>
<evidence type="ECO:0000256" key="3">
    <source>
        <dbReference type="ARBA" id="ARBA00022553"/>
    </source>
</evidence>
<evidence type="ECO:0000256" key="1">
    <source>
        <dbReference type="ARBA" id="ARBA00002290"/>
    </source>
</evidence>
<gene>
    <name evidence="8" type="primary">dnaK</name>
    <name evidence="10" type="ORF">DCF25_04460</name>
</gene>
<feature type="compositionally biased region" description="Basic and acidic residues" evidence="9">
    <location>
        <begin position="906"/>
        <end position="916"/>
    </location>
</feature>
<evidence type="ECO:0000313" key="11">
    <source>
        <dbReference type="Proteomes" id="UP000249354"/>
    </source>
</evidence>
<name>A0A2W4ULT8_9CYAN</name>
<feature type="region of interest" description="Disordered" evidence="9">
    <location>
        <begin position="671"/>
        <end position="937"/>
    </location>
</feature>
<dbReference type="NCBIfam" id="TIGR02350">
    <property type="entry name" value="prok_dnaK"/>
    <property type="match status" value="1"/>
</dbReference>
<accession>A0A2W4ULT8</accession>
<dbReference type="GO" id="GO:0005524">
    <property type="term" value="F:ATP binding"/>
    <property type="evidence" value="ECO:0007669"/>
    <property type="project" value="UniProtKB-UniRule"/>
</dbReference>
<comment type="similarity">
    <text evidence="2 8">Belongs to the heat shock protein 70 family.</text>
</comment>
<dbReference type="Pfam" id="PF00012">
    <property type="entry name" value="HSP70"/>
    <property type="match status" value="1"/>
</dbReference>
<dbReference type="Proteomes" id="UP000249354">
    <property type="component" value="Unassembled WGS sequence"/>
</dbReference>
<dbReference type="PANTHER" id="PTHR19375">
    <property type="entry name" value="HEAT SHOCK PROTEIN 70KDA"/>
    <property type="match status" value="1"/>
</dbReference>
<reference evidence="11" key="1">
    <citation type="submission" date="2018-04" db="EMBL/GenBank/DDBJ databases">
        <authorList>
            <person name="Cornet L."/>
        </authorList>
    </citation>
    <scope>NUCLEOTIDE SEQUENCE [LARGE SCALE GENOMIC DNA]</scope>
</reference>
<dbReference type="PRINTS" id="PR00301">
    <property type="entry name" value="HEATSHOCK70"/>
</dbReference>